<dbReference type="Proteomes" id="UP000805841">
    <property type="component" value="Unassembled WGS sequence"/>
</dbReference>
<sequence>MPNTHCATPTPSLLATVARECALPVASELQVLEQVLRSRFGDALSGLLFYGSCLRNGDPTQGLVDLYVLVDDYRHVRTRLLPILADRWLPPTVFLLKALAPGGRVLRAKCALISLKDFEQGTSTWFQSYLWGRFSQPSRLVYYRSQAVRDRVHLALAHAVLRIMAETLPAQASTFSSFAFWERAFSLTYGTELRPEKASRPAEIVTHNADYYARVTRDAAGCLAGLAPLERHSDLFTRHCDPAQQRQNRLRWKARRIQGRTLNVLRLVKSFFTFEDGVDYVIWKLERHLGEPVTVSPHIHRYPLVFCWPLLWRLLKNRRLR</sequence>
<gene>
    <name evidence="1" type="ORF">HAQ05_24210</name>
</gene>
<accession>A0ABR7Z8M8</accession>
<reference evidence="1 2" key="1">
    <citation type="journal article" date="2020" name="Insects">
        <title>Bacteria Belonging to Pseudomonas typographi sp. nov. from the Bark Beetle Ips typographus Have Genomic Potential to Aid in the Host Ecology.</title>
        <authorList>
            <person name="Peral-Aranega E."/>
            <person name="Saati-Santamaria Z."/>
            <person name="Kolarik M."/>
            <person name="Rivas R."/>
            <person name="Garcia-Fraile P."/>
        </authorList>
    </citation>
    <scope>NUCLEOTIDE SEQUENCE [LARGE SCALE GENOMIC DNA]</scope>
    <source>
        <strain evidence="1 2">CA3A</strain>
    </source>
</reference>
<name>A0ABR7Z8M8_9PSED</name>
<protein>
    <recommendedName>
        <fullName evidence="3">Phosphatidate cytidylyltransferase</fullName>
    </recommendedName>
</protein>
<dbReference type="RefSeq" id="WP_190425716.1">
    <property type="nucleotide sequence ID" value="NZ_JAAOCA010000041.1"/>
</dbReference>
<comment type="caution">
    <text evidence="1">The sequence shown here is derived from an EMBL/GenBank/DDBJ whole genome shotgun (WGS) entry which is preliminary data.</text>
</comment>
<keyword evidence="2" id="KW-1185">Reference proteome</keyword>
<dbReference type="EMBL" id="JAAOCA010000041">
    <property type="protein sequence ID" value="MBD1601787.1"/>
    <property type="molecule type" value="Genomic_DNA"/>
</dbReference>
<evidence type="ECO:0000313" key="2">
    <source>
        <dbReference type="Proteomes" id="UP000805841"/>
    </source>
</evidence>
<proteinExistence type="predicted"/>
<organism evidence="1 2">
    <name type="scientific">Pseudomonas typographi</name>
    <dbReference type="NCBI Taxonomy" id="2715964"/>
    <lineage>
        <taxon>Bacteria</taxon>
        <taxon>Pseudomonadati</taxon>
        <taxon>Pseudomonadota</taxon>
        <taxon>Gammaproteobacteria</taxon>
        <taxon>Pseudomonadales</taxon>
        <taxon>Pseudomonadaceae</taxon>
        <taxon>Pseudomonas</taxon>
    </lineage>
</organism>
<evidence type="ECO:0008006" key="3">
    <source>
        <dbReference type="Google" id="ProtNLM"/>
    </source>
</evidence>
<evidence type="ECO:0000313" key="1">
    <source>
        <dbReference type="EMBL" id="MBD1601787.1"/>
    </source>
</evidence>